<gene>
    <name evidence="2" type="ordered locus">MUL_4235</name>
</gene>
<organism evidence="2 3">
    <name type="scientific">Mycobacterium ulcerans (strain Agy99)</name>
    <dbReference type="NCBI Taxonomy" id="362242"/>
    <lineage>
        <taxon>Bacteria</taxon>
        <taxon>Bacillati</taxon>
        <taxon>Actinomycetota</taxon>
        <taxon>Actinomycetes</taxon>
        <taxon>Mycobacteriales</taxon>
        <taxon>Mycobacteriaceae</taxon>
        <taxon>Mycobacterium</taxon>
        <taxon>Mycobacterium ulcerans group</taxon>
    </lineage>
</organism>
<name>A0PV95_MYCUA</name>
<feature type="transmembrane region" description="Helical" evidence="1">
    <location>
        <begin position="28"/>
        <end position="47"/>
    </location>
</feature>
<keyword evidence="1" id="KW-1133">Transmembrane helix</keyword>
<evidence type="ECO:0000256" key="1">
    <source>
        <dbReference type="SAM" id="Phobius"/>
    </source>
</evidence>
<dbReference type="EMBL" id="CP000325">
    <property type="protein sequence ID" value="ABL06264.1"/>
    <property type="molecule type" value="Genomic_DNA"/>
</dbReference>
<keyword evidence="1" id="KW-0812">Transmembrane</keyword>
<accession>A0PV95</accession>
<dbReference type="eggNOG" id="ENOG5031YYD">
    <property type="taxonomic scope" value="Bacteria"/>
</dbReference>
<proteinExistence type="predicted"/>
<dbReference type="KEGG" id="mul:MUL_4235"/>
<reference evidence="2 3" key="1">
    <citation type="journal article" date="2007" name="Genome Res.">
        <title>Reductive evolution and niche adaptation inferred from the genome of Mycobacterium ulcerans, the causative agent of Buruli ulcer.</title>
        <authorList>
            <person name="Stinear T.P."/>
            <person name="Seemann T."/>
            <person name="Pidot S."/>
            <person name="Frigui W."/>
            <person name="Reysset G."/>
            <person name="Garnier T."/>
            <person name="Meurice G."/>
            <person name="Simon D."/>
            <person name="Bouchier C."/>
            <person name="Ma L."/>
            <person name="Tichit M."/>
            <person name="Porter J.L."/>
            <person name="Ryan J."/>
            <person name="Johnson P.D."/>
            <person name="Davies J.K."/>
            <person name="Jenkin G.A."/>
            <person name="Small P.L."/>
            <person name="Jones L.M."/>
            <person name="Tekaia F."/>
            <person name="Laval F."/>
            <person name="Daffe M."/>
            <person name="Parkhill J."/>
            <person name="Cole S.T."/>
        </authorList>
    </citation>
    <scope>NUCLEOTIDE SEQUENCE [LARGE SCALE GENOMIC DNA]</scope>
    <source>
        <strain evidence="2 3">Agy99</strain>
    </source>
</reference>
<protein>
    <submittedName>
        <fullName evidence="2">Uncharacterized protein</fullName>
    </submittedName>
</protein>
<dbReference type="HOGENOM" id="CLU_2247102_0_0_11"/>
<dbReference type="AlphaFoldDB" id="A0PV95"/>
<sequence>MFQKCNAGGDPKYFRVAARQHGSRLPSVHLWAAWVGLGAFATLLAAAPPKGPPVPSEFRNYAGPQQFCHYRGYDSAWVPGAVLGARVGRTNLLFRFDLGFTGLP</sequence>
<evidence type="ECO:0000313" key="2">
    <source>
        <dbReference type="EMBL" id="ABL06264.1"/>
    </source>
</evidence>
<keyword evidence="1" id="KW-0472">Membrane</keyword>
<dbReference type="Proteomes" id="UP000000765">
    <property type="component" value="Chromosome"/>
</dbReference>
<evidence type="ECO:0000313" key="3">
    <source>
        <dbReference type="Proteomes" id="UP000000765"/>
    </source>
</evidence>